<evidence type="ECO:0000256" key="8">
    <source>
        <dbReference type="HAMAP-Rule" id="MF_00500"/>
    </source>
</evidence>
<evidence type="ECO:0000256" key="3">
    <source>
        <dbReference type="ARBA" id="ARBA00022730"/>
    </source>
</evidence>
<dbReference type="Proteomes" id="UP001179121">
    <property type="component" value="Chromosome"/>
</dbReference>
<evidence type="ECO:0000256" key="7">
    <source>
        <dbReference type="ARBA" id="ARBA00035136"/>
    </source>
</evidence>
<evidence type="ECO:0000256" key="6">
    <source>
        <dbReference type="ARBA" id="ARBA00023274"/>
    </source>
</evidence>
<reference evidence="10" key="1">
    <citation type="submission" date="2022-10" db="EMBL/GenBank/DDBJ databases">
        <authorList>
            <person name="Koch H."/>
        </authorList>
    </citation>
    <scope>NUCLEOTIDE SEQUENCE</scope>
    <source>
        <strain evidence="10">DNF</strain>
    </source>
</reference>
<evidence type="ECO:0000256" key="2">
    <source>
        <dbReference type="ARBA" id="ARBA00007634"/>
    </source>
</evidence>
<dbReference type="EMBL" id="OX365700">
    <property type="protein sequence ID" value="CAI4034045.1"/>
    <property type="molecule type" value="Genomic_DNA"/>
</dbReference>
<keyword evidence="5 8" id="KW-0689">Ribosomal protein</keyword>
<dbReference type="GO" id="GO:0006412">
    <property type="term" value="P:translation"/>
    <property type="evidence" value="ECO:0007669"/>
    <property type="project" value="UniProtKB-UniRule"/>
</dbReference>
<dbReference type="PANTHER" id="PTHR33398">
    <property type="entry name" value="30S RIBOSOMAL PROTEIN S20"/>
    <property type="match status" value="1"/>
</dbReference>
<comment type="function">
    <text evidence="1 8">Binds directly to 16S ribosomal RNA.</text>
</comment>
<evidence type="ECO:0000256" key="5">
    <source>
        <dbReference type="ARBA" id="ARBA00022980"/>
    </source>
</evidence>
<evidence type="ECO:0000313" key="10">
    <source>
        <dbReference type="EMBL" id="CAI4034045.1"/>
    </source>
</evidence>
<dbReference type="AlphaFoldDB" id="A0AA86N3G0"/>
<keyword evidence="6 8" id="KW-0687">Ribonucleoprotein</keyword>
<dbReference type="KEGG" id="nti:DNFV4_04489"/>
<dbReference type="GO" id="GO:0005829">
    <property type="term" value="C:cytosol"/>
    <property type="evidence" value="ECO:0007669"/>
    <property type="project" value="TreeGrafter"/>
</dbReference>
<dbReference type="GO" id="GO:0070181">
    <property type="term" value="F:small ribosomal subunit rRNA binding"/>
    <property type="evidence" value="ECO:0007669"/>
    <property type="project" value="TreeGrafter"/>
</dbReference>
<name>A0AA86N3G0_9BACT</name>
<dbReference type="GO" id="GO:0015935">
    <property type="term" value="C:small ribosomal subunit"/>
    <property type="evidence" value="ECO:0007669"/>
    <property type="project" value="TreeGrafter"/>
</dbReference>
<evidence type="ECO:0000313" key="11">
    <source>
        <dbReference type="Proteomes" id="UP001179121"/>
    </source>
</evidence>
<keyword evidence="11" id="KW-1185">Reference proteome</keyword>
<accession>A0AA86N3G0</accession>
<feature type="region of interest" description="Disordered" evidence="9">
    <location>
        <begin position="1"/>
        <end position="20"/>
    </location>
</feature>
<organism evidence="10 11">
    <name type="scientific">Nitrospira tepida</name>
    <dbReference type="NCBI Taxonomy" id="2973512"/>
    <lineage>
        <taxon>Bacteria</taxon>
        <taxon>Pseudomonadati</taxon>
        <taxon>Nitrospirota</taxon>
        <taxon>Nitrospiria</taxon>
        <taxon>Nitrospirales</taxon>
        <taxon>Nitrospiraceae</taxon>
        <taxon>Nitrospira</taxon>
    </lineage>
</organism>
<evidence type="ECO:0000256" key="4">
    <source>
        <dbReference type="ARBA" id="ARBA00022884"/>
    </source>
</evidence>
<dbReference type="InterPro" id="IPR036510">
    <property type="entry name" value="Ribosomal_bS20_sf"/>
</dbReference>
<sequence>MPQVHKSTIRRARQAETRRARNRTTLNTVKAFIKKTLAAVEEKKADEAATALREASSAIGRAAAKGVIKRNTASRRISRLTLRVNGLTAAK</sequence>
<comment type="similarity">
    <text evidence="2 8">Belongs to the bacterial ribosomal protein bS20 family.</text>
</comment>
<dbReference type="Gene3D" id="1.20.58.110">
    <property type="entry name" value="Ribosomal protein S20"/>
    <property type="match status" value="1"/>
</dbReference>
<dbReference type="HAMAP" id="MF_00500">
    <property type="entry name" value="Ribosomal_bS20"/>
    <property type="match status" value="1"/>
</dbReference>
<dbReference type="GO" id="GO:0003735">
    <property type="term" value="F:structural constituent of ribosome"/>
    <property type="evidence" value="ECO:0007669"/>
    <property type="project" value="InterPro"/>
</dbReference>
<keyword evidence="3 8" id="KW-0699">rRNA-binding</keyword>
<dbReference type="PANTHER" id="PTHR33398:SF1">
    <property type="entry name" value="SMALL RIBOSOMAL SUBUNIT PROTEIN BS20C"/>
    <property type="match status" value="1"/>
</dbReference>
<dbReference type="SUPFAM" id="SSF46992">
    <property type="entry name" value="Ribosomal protein S20"/>
    <property type="match status" value="1"/>
</dbReference>
<proteinExistence type="inferred from homology"/>
<gene>
    <name evidence="8" type="primary">rpsT</name>
    <name evidence="10" type="ORF">DNFV4_04489</name>
</gene>
<keyword evidence="4 8" id="KW-0694">RNA-binding</keyword>
<protein>
    <recommendedName>
        <fullName evidence="7 8">Small ribosomal subunit protein bS20</fullName>
    </recommendedName>
</protein>
<dbReference type="RefSeq" id="WP_289271465.1">
    <property type="nucleotide sequence ID" value="NZ_OX365700.1"/>
</dbReference>
<evidence type="ECO:0000256" key="1">
    <source>
        <dbReference type="ARBA" id="ARBA00003134"/>
    </source>
</evidence>
<dbReference type="InterPro" id="IPR002583">
    <property type="entry name" value="Ribosomal_bS20"/>
</dbReference>
<dbReference type="Pfam" id="PF01649">
    <property type="entry name" value="Ribosomal_S20p"/>
    <property type="match status" value="1"/>
</dbReference>
<dbReference type="NCBIfam" id="TIGR00029">
    <property type="entry name" value="S20"/>
    <property type="match status" value="1"/>
</dbReference>
<evidence type="ECO:0000256" key="9">
    <source>
        <dbReference type="SAM" id="MobiDB-lite"/>
    </source>
</evidence>